<gene>
    <name evidence="1" type="ORF">MPSI1_001578</name>
</gene>
<name>A0AAF0JDF2_9BASI</name>
<protein>
    <recommendedName>
        <fullName evidence="3">HIG1 domain-containing protein</fullName>
    </recommendedName>
</protein>
<accession>A0AAF0JDF2</accession>
<dbReference type="Proteomes" id="UP001214628">
    <property type="component" value="Chromosome 2"/>
</dbReference>
<evidence type="ECO:0008006" key="3">
    <source>
        <dbReference type="Google" id="ProtNLM"/>
    </source>
</evidence>
<proteinExistence type="predicted"/>
<reference evidence="1" key="1">
    <citation type="submission" date="2023-02" db="EMBL/GenBank/DDBJ databases">
        <title>Mating type loci evolution in Malassezia.</title>
        <authorList>
            <person name="Coelho M.A."/>
        </authorList>
    </citation>
    <scope>NUCLEOTIDE SEQUENCE</scope>
    <source>
        <strain evidence="1">CBS 14136</strain>
    </source>
</reference>
<evidence type="ECO:0000313" key="1">
    <source>
        <dbReference type="EMBL" id="WFD42927.1"/>
    </source>
</evidence>
<organism evidence="1 2">
    <name type="scientific">Malassezia psittaci</name>
    <dbReference type="NCBI Taxonomy" id="1821823"/>
    <lineage>
        <taxon>Eukaryota</taxon>
        <taxon>Fungi</taxon>
        <taxon>Dikarya</taxon>
        <taxon>Basidiomycota</taxon>
        <taxon>Ustilaginomycotina</taxon>
        <taxon>Malasseziomycetes</taxon>
        <taxon>Malasseziales</taxon>
        <taxon>Malasseziaceae</taxon>
        <taxon>Malassezia</taxon>
    </lineage>
</organism>
<dbReference type="EMBL" id="CP118376">
    <property type="protein sequence ID" value="WFD42927.1"/>
    <property type="molecule type" value="Genomic_DNA"/>
</dbReference>
<dbReference type="AlphaFoldDB" id="A0AAF0JDF2"/>
<sequence length="145" mass="16278">MGSEIQAKPPALVRERRQLDKRDIKEAHSIQVRAGLRGAAVWGFVGSLGVYAAHHLSPSFRRQTLAFKAFLTMSAASAGLVFAAERALQNFEYEKRTHDNLIRNRAMRELGQRGIVASEREIEKWQEEQVQRELGLRRAAASGPP</sequence>
<keyword evidence="2" id="KW-1185">Reference proteome</keyword>
<evidence type="ECO:0000313" key="2">
    <source>
        <dbReference type="Proteomes" id="UP001214628"/>
    </source>
</evidence>